<comment type="caution">
    <text evidence="2">The sequence shown here is derived from an EMBL/GenBank/DDBJ whole genome shotgun (WGS) entry which is preliminary data.</text>
</comment>
<feature type="region of interest" description="Disordered" evidence="1">
    <location>
        <begin position="263"/>
        <end position="287"/>
    </location>
</feature>
<evidence type="ECO:0000313" key="2">
    <source>
        <dbReference type="EMBL" id="KAF6071918.1"/>
    </source>
</evidence>
<proteinExistence type="predicted"/>
<dbReference type="EMBL" id="JABWAD010000010">
    <property type="protein sequence ID" value="KAF6071918.1"/>
    <property type="molecule type" value="Genomic_DNA"/>
</dbReference>
<feature type="compositionally biased region" description="Basic and acidic residues" evidence="1">
    <location>
        <begin position="218"/>
        <end position="232"/>
    </location>
</feature>
<feature type="compositionally biased region" description="Low complexity" evidence="1">
    <location>
        <begin position="271"/>
        <end position="280"/>
    </location>
</feature>
<sequence length="362" mass="41626">MEEHFKQFTLLDYMVQMVKDAFKLQRHIVFDGVTEEEYNKWKSEQDALEKSKTGAPKITFADEPFEFDEQLVDFEEAFEEDFNKENSNGNANDGDNNSNDKSIDTNGNKSGTSINVLPTVIEENETDSYIPSTSKPSTRKTPVSSSNGLFVSDSEYSPQTQRSTSSLPSQSNSQQQQQQQQSSSPLSTKKISNSPPQSNSSNYSPSSSSSLSQPSHYRPTEPRFERRIRDYQTDEQPSEEEKLLIERRKRQKFEEKKALLGKVFNDKNDDNNNQDNNNSDNDSDIVTITPDDLFYQSKKKRKVEVDNVKDIDYKTFIERLKSYDRKKDKTKPKKDGSTKSVHPNMLIEGLWKYLISLKKSLH</sequence>
<gene>
    <name evidence="2" type="ORF">FOB64_000874</name>
</gene>
<evidence type="ECO:0000256" key="1">
    <source>
        <dbReference type="SAM" id="MobiDB-lite"/>
    </source>
</evidence>
<protein>
    <submittedName>
        <fullName evidence="2">Uncharacterized protein</fullName>
    </submittedName>
</protein>
<feature type="compositionally biased region" description="Low complexity" evidence="1">
    <location>
        <begin position="86"/>
        <end position="100"/>
    </location>
</feature>
<evidence type="ECO:0000313" key="3">
    <source>
        <dbReference type="Proteomes" id="UP000536275"/>
    </source>
</evidence>
<accession>A0A8H6C1W4</accession>
<reference evidence="2 3" key="1">
    <citation type="submission" date="2020-03" db="EMBL/GenBank/DDBJ databases">
        <title>FDA dAtabase for Regulatory Grade micrObial Sequences (FDA-ARGOS): Supporting development and validation of Infectious Disease Dx tests.</title>
        <authorList>
            <person name="Campos J."/>
            <person name="Goldberg B."/>
            <person name="Tallon L."/>
            <person name="Sadzewicz L."/>
            <person name="Vavikolanu K."/>
            <person name="Mehta A."/>
            <person name="Aluvathingal J."/>
            <person name="Nadendla S."/>
            <person name="Nandy P."/>
            <person name="Geyer C."/>
            <person name="Yan Y."/>
            <person name="Sichtig H."/>
        </authorList>
    </citation>
    <scope>NUCLEOTIDE SEQUENCE [LARGE SCALE GENOMIC DNA]</scope>
    <source>
        <strain evidence="2 3">FDAARGOS_656</strain>
    </source>
</reference>
<feature type="compositionally biased region" description="Polar residues" evidence="1">
    <location>
        <begin position="104"/>
        <end position="116"/>
    </location>
</feature>
<feature type="region of interest" description="Disordered" evidence="1">
    <location>
        <begin position="78"/>
        <end position="242"/>
    </location>
</feature>
<organism evidence="2 3">
    <name type="scientific">Candida albicans</name>
    <name type="common">Yeast</name>
    <dbReference type="NCBI Taxonomy" id="5476"/>
    <lineage>
        <taxon>Eukaryota</taxon>
        <taxon>Fungi</taxon>
        <taxon>Dikarya</taxon>
        <taxon>Ascomycota</taxon>
        <taxon>Saccharomycotina</taxon>
        <taxon>Pichiomycetes</taxon>
        <taxon>Debaryomycetaceae</taxon>
        <taxon>Candida/Lodderomyces clade</taxon>
        <taxon>Candida</taxon>
    </lineage>
</organism>
<feature type="compositionally biased region" description="Low complexity" evidence="1">
    <location>
        <begin position="157"/>
        <end position="215"/>
    </location>
</feature>
<feature type="compositionally biased region" description="Polar residues" evidence="1">
    <location>
        <begin position="127"/>
        <end position="149"/>
    </location>
</feature>
<dbReference type="Proteomes" id="UP000536275">
    <property type="component" value="Unassembled WGS sequence"/>
</dbReference>
<dbReference type="AlphaFoldDB" id="A0A8H6C1W4"/>
<name>A0A8H6C1W4_CANAX</name>